<feature type="domain" description="TonB-dependent receptor-like beta-barrel" evidence="11">
    <location>
        <begin position="368"/>
        <end position="868"/>
    </location>
</feature>
<dbReference type="EMBL" id="JAMTCC010000009">
    <property type="protein sequence ID" value="MCT7945046.1"/>
    <property type="molecule type" value="Genomic_DNA"/>
</dbReference>
<dbReference type="PROSITE" id="PS52016">
    <property type="entry name" value="TONB_DEPENDENT_REC_3"/>
    <property type="match status" value="1"/>
</dbReference>
<sequence length="904" mass="99069">MTRSAVMTSMAISLASMATFSGIAAEAETEAMFPASAIKPQVSTPTTIERIAITGSRIQREEMASTAPMTVFTAQDIEKTGATSVEILLQRMTASAGFAGNQTNAYWTEGGYGSTQVNLRGLGVNRTLVLLNGRRMLNSGTGANSSVDLNTIPISVVERIEVLKDGASAIYGADAVAGVVNIITRQQIDGVEFQARTGITEQNDGEQYKLDLALGHIGERGSGYMAMSYDKTQAVDMLSRAPCPLEEVNGELVCGGSSALPGGRGHFIDTNGNPIGDPIMLLPTGSTPYTSSHKDNTYQYFNAVQPNERVNLFAYGEYDLTASSQVFAEAMYTHRSSQLPATPQSVSGIVIPAWHESNPTDADFLLQSRRLAEAPRQFNIQADTWRLVTGFRGDLDNGWQWDAAVNFGSNRGSYEVTNVINKARLAEATDYSSCHFDPNVPCADFWGAGSLTPEMLDYFLFNMRDSGGNEQFSLTTNITGALWQLPAGMMSFAAGLEHRNEKGWNDPDPLKISGEANTAQQDPIDGRYTADEIYLEALLPILSDQPFAKSVELTAALRYSYFDTFGGDTNYKMGLLWVVNDAVTLRATRSTAFRVPNIPELFGGIDQGSMNTTDPCSEWVKLDPSSNRYANCMASNVPTNYKQEGTTLTDRGGNAKLEPEEANTFTAGIVWDLEFIEGLNITLDYYKIEINNAINSVNGSSKLAACYDSKGMTHPFCSDEHFVRDAMTGNITYLQTQLGNAANEVVSGVDMAMFYQKEMGSVVTNTTWELSYLDQYDLQTYAGAPVESRAGTIGYDGSYTKWRSNLYFDVTNDNWRFSYNIQYIGAADDQYANAGEIGDSVDAITYHNAQVHYQMDNNIAFTAGIDNLFDKQAPYHQSYTDGNTNTMTYDLMGRRYYVGMKWAL</sequence>
<organism evidence="13 14">
    <name type="scientific">Shewanella septentrionalis</name>
    <dbReference type="NCBI Taxonomy" id="2952223"/>
    <lineage>
        <taxon>Bacteria</taxon>
        <taxon>Pseudomonadati</taxon>
        <taxon>Pseudomonadota</taxon>
        <taxon>Gammaproteobacteria</taxon>
        <taxon>Alteromonadales</taxon>
        <taxon>Shewanellaceae</taxon>
        <taxon>Shewanella</taxon>
    </lineage>
</organism>
<keyword evidence="4 8" id="KW-0812">Transmembrane</keyword>
<keyword evidence="7 8" id="KW-0998">Cell outer membrane</keyword>
<dbReference type="InterPro" id="IPR039426">
    <property type="entry name" value="TonB-dep_rcpt-like"/>
</dbReference>
<dbReference type="InterPro" id="IPR037066">
    <property type="entry name" value="Plug_dom_sf"/>
</dbReference>
<feature type="signal peptide" evidence="10">
    <location>
        <begin position="1"/>
        <end position="18"/>
    </location>
</feature>
<evidence type="ECO:0000313" key="13">
    <source>
        <dbReference type="EMBL" id="MCT7945046.1"/>
    </source>
</evidence>
<evidence type="ECO:0000256" key="4">
    <source>
        <dbReference type="ARBA" id="ARBA00022692"/>
    </source>
</evidence>
<dbReference type="AlphaFoldDB" id="A0A9X3ATC7"/>
<keyword evidence="10" id="KW-0732">Signal</keyword>
<dbReference type="SUPFAM" id="SSF56935">
    <property type="entry name" value="Porins"/>
    <property type="match status" value="1"/>
</dbReference>
<gene>
    <name evidence="13" type="ORF">NE536_06655</name>
</gene>
<evidence type="ECO:0000256" key="10">
    <source>
        <dbReference type="SAM" id="SignalP"/>
    </source>
</evidence>
<dbReference type="CDD" id="cd01347">
    <property type="entry name" value="ligand_gated_channel"/>
    <property type="match status" value="1"/>
</dbReference>
<proteinExistence type="inferred from homology"/>
<evidence type="ECO:0000259" key="12">
    <source>
        <dbReference type="Pfam" id="PF07715"/>
    </source>
</evidence>
<comment type="subcellular location">
    <subcellularLocation>
        <location evidence="1 8">Cell outer membrane</location>
        <topology evidence="1 8">Multi-pass membrane protein</topology>
    </subcellularLocation>
</comment>
<evidence type="ECO:0000256" key="3">
    <source>
        <dbReference type="ARBA" id="ARBA00022452"/>
    </source>
</evidence>
<dbReference type="InterPro" id="IPR012910">
    <property type="entry name" value="Plug_dom"/>
</dbReference>
<keyword evidence="13" id="KW-0675">Receptor</keyword>
<evidence type="ECO:0000256" key="2">
    <source>
        <dbReference type="ARBA" id="ARBA00022448"/>
    </source>
</evidence>
<dbReference type="InterPro" id="IPR000531">
    <property type="entry name" value="Beta-barrel_TonB"/>
</dbReference>
<feature type="chain" id="PRO_5040901499" evidence="10">
    <location>
        <begin position="19"/>
        <end position="904"/>
    </location>
</feature>
<dbReference type="RefSeq" id="WP_261272207.1">
    <property type="nucleotide sequence ID" value="NZ_JAMTCC010000009.1"/>
</dbReference>
<dbReference type="Gene3D" id="2.40.170.20">
    <property type="entry name" value="TonB-dependent receptor, beta-barrel domain"/>
    <property type="match status" value="1"/>
</dbReference>
<comment type="similarity">
    <text evidence="8 9">Belongs to the TonB-dependent receptor family.</text>
</comment>
<evidence type="ECO:0000256" key="7">
    <source>
        <dbReference type="ARBA" id="ARBA00023237"/>
    </source>
</evidence>
<evidence type="ECO:0000256" key="6">
    <source>
        <dbReference type="ARBA" id="ARBA00023136"/>
    </source>
</evidence>
<dbReference type="Gene3D" id="2.170.130.10">
    <property type="entry name" value="TonB-dependent receptor, plug domain"/>
    <property type="match status" value="1"/>
</dbReference>
<dbReference type="PANTHER" id="PTHR47234">
    <property type="match status" value="1"/>
</dbReference>
<evidence type="ECO:0000256" key="9">
    <source>
        <dbReference type="RuleBase" id="RU003357"/>
    </source>
</evidence>
<keyword evidence="2 8" id="KW-0813">Transport</keyword>
<feature type="domain" description="TonB-dependent receptor plug" evidence="12">
    <location>
        <begin position="63"/>
        <end position="179"/>
    </location>
</feature>
<evidence type="ECO:0000256" key="5">
    <source>
        <dbReference type="ARBA" id="ARBA00023077"/>
    </source>
</evidence>
<dbReference type="Proteomes" id="UP001155604">
    <property type="component" value="Unassembled WGS sequence"/>
</dbReference>
<evidence type="ECO:0000256" key="1">
    <source>
        <dbReference type="ARBA" id="ARBA00004571"/>
    </source>
</evidence>
<dbReference type="Pfam" id="PF07715">
    <property type="entry name" value="Plug"/>
    <property type="match status" value="1"/>
</dbReference>
<evidence type="ECO:0000259" key="11">
    <source>
        <dbReference type="Pfam" id="PF00593"/>
    </source>
</evidence>
<evidence type="ECO:0000313" key="14">
    <source>
        <dbReference type="Proteomes" id="UP001155604"/>
    </source>
</evidence>
<name>A0A9X3ATC7_9GAMM</name>
<keyword evidence="6 8" id="KW-0472">Membrane</keyword>
<keyword evidence="14" id="KW-1185">Reference proteome</keyword>
<dbReference type="Pfam" id="PF00593">
    <property type="entry name" value="TonB_dep_Rec_b-barrel"/>
    <property type="match status" value="1"/>
</dbReference>
<reference evidence="13" key="1">
    <citation type="journal article" date="2023" name="Int. J. Syst. Evol. Microbiol.">
        <title>&lt;i&gt;Shewanella septentrionalis&lt;/i&gt; sp. nov. and &lt;i&gt;Shewanella holmiensis&lt;/i&gt; sp. nov., isolated from Baltic Sea water and sediments.</title>
        <authorList>
            <person name="Martin-Rodriguez A.J."/>
            <person name="Thorell K."/>
            <person name="Joffre E."/>
            <person name="Jensie-Markopoulos S."/>
            <person name="Moore E.R.B."/>
            <person name="Sjoling A."/>
        </authorList>
    </citation>
    <scope>NUCLEOTIDE SEQUENCE</scope>
    <source>
        <strain evidence="13">SP1W3</strain>
    </source>
</reference>
<dbReference type="GO" id="GO:0009279">
    <property type="term" value="C:cell outer membrane"/>
    <property type="evidence" value="ECO:0007669"/>
    <property type="project" value="UniProtKB-SubCell"/>
</dbReference>
<keyword evidence="3 8" id="KW-1134">Transmembrane beta strand</keyword>
<keyword evidence="5 9" id="KW-0798">TonB box</keyword>
<comment type="caution">
    <text evidence="13">The sequence shown here is derived from an EMBL/GenBank/DDBJ whole genome shotgun (WGS) entry which is preliminary data.</text>
</comment>
<evidence type="ECO:0000256" key="8">
    <source>
        <dbReference type="PROSITE-ProRule" id="PRU01360"/>
    </source>
</evidence>
<dbReference type="PANTHER" id="PTHR47234:SF2">
    <property type="entry name" value="TONB-DEPENDENT RECEPTOR"/>
    <property type="match status" value="1"/>
</dbReference>
<protein>
    <submittedName>
        <fullName evidence="13">TonB-dependent receptor</fullName>
    </submittedName>
</protein>
<accession>A0A9X3ATC7</accession>
<dbReference type="InterPro" id="IPR036942">
    <property type="entry name" value="Beta-barrel_TonB_sf"/>
</dbReference>